<evidence type="ECO:0000313" key="2">
    <source>
        <dbReference type="Proteomes" id="UP000626697"/>
    </source>
</evidence>
<protein>
    <recommendedName>
        <fullName evidence="3">Bacitracin ABC transporter ATP-binding protein</fullName>
    </recommendedName>
</protein>
<gene>
    <name evidence="1" type="ORF">HNP81_001409</name>
</gene>
<dbReference type="RefSeq" id="WP_182502049.1">
    <property type="nucleotide sequence ID" value="NZ_JACJHX010000003.1"/>
</dbReference>
<evidence type="ECO:0000313" key="1">
    <source>
        <dbReference type="EMBL" id="MBA9026124.1"/>
    </source>
</evidence>
<dbReference type="EMBL" id="JACJHX010000003">
    <property type="protein sequence ID" value="MBA9026124.1"/>
    <property type="molecule type" value="Genomic_DNA"/>
</dbReference>
<reference evidence="1 2" key="1">
    <citation type="submission" date="2020-08" db="EMBL/GenBank/DDBJ databases">
        <title>Genomic Encyclopedia of Type Strains, Phase IV (KMG-IV): sequencing the most valuable type-strain genomes for metagenomic binning, comparative biology and taxonomic classification.</title>
        <authorList>
            <person name="Goeker M."/>
        </authorList>
    </citation>
    <scope>NUCLEOTIDE SEQUENCE [LARGE SCALE GENOMIC DNA]</scope>
    <source>
        <strain evidence="1 2">DSM 105481</strain>
    </source>
</reference>
<comment type="caution">
    <text evidence="1">The sequence shown here is derived from an EMBL/GenBank/DDBJ whole genome shotgun (WGS) entry which is preliminary data.</text>
</comment>
<dbReference type="Proteomes" id="UP000626697">
    <property type="component" value="Unassembled WGS sequence"/>
</dbReference>
<organism evidence="1 2">
    <name type="scientific">Peribacillus huizhouensis</name>
    <dbReference type="NCBI Taxonomy" id="1501239"/>
    <lineage>
        <taxon>Bacteria</taxon>
        <taxon>Bacillati</taxon>
        <taxon>Bacillota</taxon>
        <taxon>Bacilli</taxon>
        <taxon>Bacillales</taxon>
        <taxon>Bacillaceae</taxon>
        <taxon>Peribacillus</taxon>
    </lineage>
</organism>
<name>A0ABR6CMG7_9BACI</name>
<accession>A0ABR6CMG7</accession>
<sequence>MFKENNPLLSDEFLNEVVRKINREFGFPIKEKDEDLIMNDLSNKIEE</sequence>
<evidence type="ECO:0008006" key="3">
    <source>
        <dbReference type="Google" id="ProtNLM"/>
    </source>
</evidence>
<keyword evidence="2" id="KW-1185">Reference proteome</keyword>
<proteinExistence type="predicted"/>